<organism evidence="1 2">
    <name type="scientific">Eumeta variegata</name>
    <name type="common">Bagworm moth</name>
    <name type="synonym">Eumeta japonica</name>
    <dbReference type="NCBI Taxonomy" id="151549"/>
    <lineage>
        <taxon>Eukaryota</taxon>
        <taxon>Metazoa</taxon>
        <taxon>Ecdysozoa</taxon>
        <taxon>Arthropoda</taxon>
        <taxon>Hexapoda</taxon>
        <taxon>Insecta</taxon>
        <taxon>Pterygota</taxon>
        <taxon>Neoptera</taxon>
        <taxon>Endopterygota</taxon>
        <taxon>Lepidoptera</taxon>
        <taxon>Glossata</taxon>
        <taxon>Ditrysia</taxon>
        <taxon>Tineoidea</taxon>
        <taxon>Psychidae</taxon>
        <taxon>Oiketicinae</taxon>
        <taxon>Eumeta</taxon>
    </lineage>
</organism>
<keyword evidence="2" id="KW-1185">Reference proteome</keyword>
<evidence type="ECO:0000313" key="2">
    <source>
        <dbReference type="Proteomes" id="UP000299102"/>
    </source>
</evidence>
<reference evidence="1 2" key="1">
    <citation type="journal article" date="2019" name="Commun. Biol.">
        <title>The bagworm genome reveals a unique fibroin gene that provides high tensile strength.</title>
        <authorList>
            <person name="Kono N."/>
            <person name="Nakamura H."/>
            <person name="Ohtoshi R."/>
            <person name="Tomita M."/>
            <person name="Numata K."/>
            <person name="Arakawa K."/>
        </authorList>
    </citation>
    <scope>NUCLEOTIDE SEQUENCE [LARGE SCALE GENOMIC DNA]</scope>
</reference>
<protein>
    <submittedName>
        <fullName evidence="1">Uncharacterized protein</fullName>
    </submittedName>
</protein>
<accession>A0A4C1SHH7</accession>
<name>A0A4C1SHH7_EUMVA</name>
<comment type="caution">
    <text evidence="1">The sequence shown here is derived from an EMBL/GenBank/DDBJ whole genome shotgun (WGS) entry which is preliminary data.</text>
</comment>
<sequence length="157" mass="16864">MWRMTEMAAPTNDLGSLAKGFAQDLEIAVIGPIRSAPSPQYVVNAGTEKCADKTLMVVAMPVVMLHLMHGPGKLISEVFAPARPSVFRALSTPQKAHQKAACPHACVNKCYSFAGSCNRCSDNDGCIVVMLRIFVPVSIIGKFPHGCGHLHSLSYPQ</sequence>
<dbReference type="EMBL" id="BGZK01003453">
    <property type="protein sequence ID" value="GBP01464.1"/>
    <property type="molecule type" value="Genomic_DNA"/>
</dbReference>
<dbReference type="Proteomes" id="UP000299102">
    <property type="component" value="Unassembled WGS sequence"/>
</dbReference>
<gene>
    <name evidence="1" type="ORF">EVAR_27595_1</name>
</gene>
<proteinExistence type="predicted"/>
<dbReference type="AlphaFoldDB" id="A0A4C1SHH7"/>
<evidence type="ECO:0000313" key="1">
    <source>
        <dbReference type="EMBL" id="GBP01464.1"/>
    </source>
</evidence>